<comment type="caution">
    <text evidence="2">The sequence shown here is derived from an EMBL/GenBank/DDBJ whole genome shotgun (WGS) entry which is preliminary data.</text>
</comment>
<evidence type="ECO:0000256" key="1">
    <source>
        <dbReference type="SAM" id="MobiDB-lite"/>
    </source>
</evidence>
<evidence type="ECO:0000313" key="3">
    <source>
        <dbReference type="Proteomes" id="UP000186817"/>
    </source>
</evidence>
<keyword evidence="3" id="KW-1185">Reference proteome</keyword>
<proteinExistence type="predicted"/>
<feature type="compositionally biased region" description="Low complexity" evidence="1">
    <location>
        <begin position="147"/>
        <end position="156"/>
    </location>
</feature>
<sequence length="538" mass="59915">MGHELRFRDGVPIFDGTAELFERYRREALLFAETLEWRKRETAAPRLIAALEGAARVAAQQRPSSWFSHPKGVEELLNHLKATMKAPTLPDAGRNISKFFYGLKRRKGESMSAWLVRHDDALDDVRRSLSEAIREYGPKRATTQAVTTPPRLRTPTGGQHMSGDIYDDAGRLVEDDDQAEDETWSQHDWHQWGWWNHGQHSWRQDRWTSHSGSTHGSMEMGSWAADHIDEAVAEASQFLPDFVLAWMLLQRSGLDPQEKGSLIANLKNEFTMARVKKILRLNWPDDELKRRDTNRGAALLATGLDEEDEVYTATADEEDIHDALLADENAEEYQALEAEAQAAYQANLEHKTAYDLTGTKPGAVNLVFMMESESAMATSTVETALASGKAIVDGGATSSVGSIQAVEKIRELAWNHFGTDPIEVLPDQAPSFKFGNNGRVQCSSTTCVSVPLDGGHGGMHVAVHELPGQPVLMSIKSLRALGAVIDYERDEMILKKVNDKKVVKLERAESGHQLFPMVTDIYHGAAERRSSFESLASE</sequence>
<reference evidence="2 3" key="1">
    <citation type="submission" date="2016-02" db="EMBL/GenBank/DDBJ databases">
        <title>Genome analysis of coral dinoflagellate symbionts highlights evolutionary adaptations to a symbiotic lifestyle.</title>
        <authorList>
            <person name="Aranda M."/>
            <person name="Li Y."/>
            <person name="Liew Y.J."/>
            <person name="Baumgarten S."/>
            <person name="Simakov O."/>
            <person name="Wilson M."/>
            <person name="Piel J."/>
            <person name="Ashoor H."/>
            <person name="Bougouffa S."/>
            <person name="Bajic V.B."/>
            <person name="Ryu T."/>
            <person name="Ravasi T."/>
            <person name="Bayer T."/>
            <person name="Micklem G."/>
            <person name="Kim H."/>
            <person name="Bhak J."/>
            <person name="Lajeunesse T.C."/>
            <person name="Voolstra C.R."/>
        </authorList>
    </citation>
    <scope>NUCLEOTIDE SEQUENCE [LARGE SCALE GENOMIC DNA]</scope>
    <source>
        <strain evidence="2 3">CCMP2467</strain>
    </source>
</reference>
<dbReference type="Proteomes" id="UP000186817">
    <property type="component" value="Unassembled WGS sequence"/>
</dbReference>
<protein>
    <submittedName>
        <fullName evidence="2">Uncharacterized protein</fullName>
    </submittedName>
</protein>
<name>A0A1Q9DK21_SYMMI</name>
<accession>A0A1Q9DK21</accession>
<dbReference type="EMBL" id="LSRX01000500">
    <property type="protein sequence ID" value="OLP95516.1"/>
    <property type="molecule type" value="Genomic_DNA"/>
</dbReference>
<dbReference type="OrthoDB" id="442097at2759"/>
<gene>
    <name evidence="2" type="ORF">AK812_SmicGene22343</name>
</gene>
<dbReference type="AlphaFoldDB" id="A0A1Q9DK21"/>
<feature type="region of interest" description="Disordered" evidence="1">
    <location>
        <begin position="139"/>
        <end position="163"/>
    </location>
</feature>
<organism evidence="2 3">
    <name type="scientific">Symbiodinium microadriaticum</name>
    <name type="common">Dinoflagellate</name>
    <name type="synonym">Zooxanthella microadriatica</name>
    <dbReference type="NCBI Taxonomy" id="2951"/>
    <lineage>
        <taxon>Eukaryota</taxon>
        <taxon>Sar</taxon>
        <taxon>Alveolata</taxon>
        <taxon>Dinophyceae</taxon>
        <taxon>Suessiales</taxon>
        <taxon>Symbiodiniaceae</taxon>
        <taxon>Symbiodinium</taxon>
    </lineage>
</organism>
<evidence type="ECO:0000313" key="2">
    <source>
        <dbReference type="EMBL" id="OLP95516.1"/>
    </source>
</evidence>